<dbReference type="Pfam" id="PF10979">
    <property type="entry name" value="DUF2786"/>
    <property type="match status" value="1"/>
</dbReference>
<gene>
    <name evidence="4" type="ORF">CIMIT_01945</name>
    <name evidence="5" type="ORF">SAMEA4535761_00455</name>
</gene>
<feature type="domain" description="DUF2786" evidence="2">
    <location>
        <begin position="6"/>
        <end position="45"/>
    </location>
</feature>
<dbReference type="InterPro" id="IPR024498">
    <property type="entry name" value="DUF2786"/>
</dbReference>
<reference evidence="5 7" key="2">
    <citation type="submission" date="2017-06" db="EMBL/GenBank/DDBJ databases">
        <authorList>
            <consortium name="Pathogen Informatics"/>
        </authorList>
    </citation>
    <scope>NUCLEOTIDE SEQUENCE [LARGE SCALE GENOMIC DNA]</scope>
    <source>
        <strain evidence="5 7">NCTC13015</strain>
    </source>
</reference>
<evidence type="ECO:0000259" key="3">
    <source>
        <dbReference type="Pfam" id="PF23771"/>
    </source>
</evidence>
<accession>A0A076NPD3</accession>
<dbReference type="STRING" id="156978.CIMIT_01945"/>
<evidence type="ECO:0000313" key="7">
    <source>
        <dbReference type="Proteomes" id="UP000215374"/>
    </source>
</evidence>
<feature type="domain" description="DUF7168" evidence="3">
    <location>
        <begin position="70"/>
        <end position="182"/>
    </location>
</feature>
<name>A0A076NPD3_9CORY</name>
<protein>
    <submittedName>
        <fullName evidence="5">Protein of uncharacterized function (DUF2786)</fullName>
    </submittedName>
</protein>
<dbReference type="Proteomes" id="UP000028780">
    <property type="component" value="Chromosome"/>
</dbReference>
<reference evidence="4 6" key="1">
    <citation type="submission" date="2014-08" db="EMBL/GenBank/DDBJ databases">
        <title>Complete genome sequence of Corynebacterium imitans DSM 44264, isolated from a five-month-old boy with suspected pharyngeal diphtheria.</title>
        <authorList>
            <person name="Mollmann S."/>
            <person name="Albersmeier A."/>
            <person name="Ruckert C."/>
            <person name="Tauch A."/>
        </authorList>
    </citation>
    <scope>NUCLEOTIDE SEQUENCE [LARGE SCALE GENOMIC DNA]</scope>
    <source>
        <strain evidence="4 6">DSM 44264</strain>
    </source>
</reference>
<evidence type="ECO:0000313" key="4">
    <source>
        <dbReference type="EMBL" id="AIJ32832.1"/>
    </source>
</evidence>
<feature type="region of interest" description="Disordered" evidence="1">
    <location>
        <begin position="205"/>
        <end position="238"/>
    </location>
</feature>
<evidence type="ECO:0000256" key="1">
    <source>
        <dbReference type="SAM" id="MobiDB-lite"/>
    </source>
</evidence>
<dbReference type="AlphaFoldDB" id="A0A076NPD3"/>
<evidence type="ECO:0000259" key="2">
    <source>
        <dbReference type="Pfam" id="PF10979"/>
    </source>
</evidence>
<dbReference type="Pfam" id="PF23771">
    <property type="entry name" value="DUF7168"/>
    <property type="match status" value="1"/>
</dbReference>
<feature type="compositionally biased region" description="Basic and acidic residues" evidence="1">
    <location>
        <begin position="205"/>
        <end position="220"/>
    </location>
</feature>
<dbReference type="EMBL" id="LT906467">
    <property type="protein sequence ID" value="SNV58684.1"/>
    <property type="molecule type" value="Genomic_DNA"/>
</dbReference>
<dbReference type="EMBL" id="CP009211">
    <property type="protein sequence ID" value="AIJ32832.1"/>
    <property type="molecule type" value="Genomic_DNA"/>
</dbReference>
<proteinExistence type="predicted"/>
<dbReference type="InterPro" id="IPR055592">
    <property type="entry name" value="DUF7168"/>
</dbReference>
<evidence type="ECO:0000313" key="5">
    <source>
        <dbReference type="EMBL" id="SNV58684.1"/>
    </source>
</evidence>
<dbReference type="Proteomes" id="UP000215374">
    <property type="component" value="Chromosome 1"/>
</dbReference>
<dbReference type="RefSeq" id="WP_038588380.1">
    <property type="nucleotide sequence ID" value="NZ_CP009211.1"/>
</dbReference>
<keyword evidence="6" id="KW-1185">Reference proteome</keyword>
<dbReference type="HOGENOM" id="CLU_098224_0_0_11"/>
<dbReference type="KEGG" id="cii:CIMIT_01945"/>
<dbReference type="eggNOG" id="ENOG5033Z1H">
    <property type="taxonomic scope" value="Bacteria"/>
</dbReference>
<evidence type="ECO:0000313" key="6">
    <source>
        <dbReference type="Proteomes" id="UP000028780"/>
    </source>
</evidence>
<organism evidence="4 6">
    <name type="scientific">Corynebacterium imitans</name>
    <dbReference type="NCBI Taxonomy" id="156978"/>
    <lineage>
        <taxon>Bacteria</taxon>
        <taxon>Bacillati</taxon>
        <taxon>Actinomycetota</taxon>
        <taxon>Actinomycetes</taxon>
        <taxon>Mycobacteriales</taxon>
        <taxon>Corynebacteriaceae</taxon>
        <taxon>Corynebacterium</taxon>
    </lineage>
</organism>
<sequence>MKDIHKLKARVQKLLRQAADREGTPEGDSFYAKAFDLMAAYGLSERDVTSVGQGNTIERRTYDISGAYTDMQAKLLFAIADSLHCTGFYNRAFNSTRVKQATLFGHTDHLARVDALYSLLVPVMMAGARRLHATHLGESIIVTRRSYMTGFATRIGQRLAQSERRVTDTSQAYALALIDDAEQARNALADFAADRGLHLHADTSKRSFDPDAYRQGHEAGDASDIGQQRVRARPALPF</sequence>